<evidence type="ECO:0000313" key="3">
    <source>
        <dbReference type="Proteomes" id="UP001341840"/>
    </source>
</evidence>
<gene>
    <name evidence="2" type="ORF">PIB30_058371</name>
</gene>
<comment type="caution">
    <text evidence="2">The sequence shown here is derived from an EMBL/GenBank/DDBJ whole genome shotgun (WGS) entry which is preliminary data.</text>
</comment>
<organism evidence="2 3">
    <name type="scientific">Stylosanthes scabra</name>
    <dbReference type="NCBI Taxonomy" id="79078"/>
    <lineage>
        <taxon>Eukaryota</taxon>
        <taxon>Viridiplantae</taxon>
        <taxon>Streptophyta</taxon>
        <taxon>Embryophyta</taxon>
        <taxon>Tracheophyta</taxon>
        <taxon>Spermatophyta</taxon>
        <taxon>Magnoliopsida</taxon>
        <taxon>eudicotyledons</taxon>
        <taxon>Gunneridae</taxon>
        <taxon>Pentapetalae</taxon>
        <taxon>rosids</taxon>
        <taxon>fabids</taxon>
        <taxon>Fabales</taxon>
        <taxon>Fabaceae</taxon>
        <taxon>Papilionoideae</taxon>
        <taxon>50 kb inversion clade</taxon>
        <taxon>dalbergioids sensu lato</taxon>
        <taxon>Dalbergieae</taxon>
        <taxon>Pterocarpus clade</taxon>
        <taxon>Stylosanthes</taxon>
    </lineage>
</organism>
<evidence type="ECO:0008006" key="4">
    <source>
        <dbReference type="Google" id="ProtNLM"/>
    </source>
</evidence>
<reference evidence="2 3" key="1">
    <citation type="journal article" date="2023" name="Plants (Basel)">
        <title>Bridging the Gap: Combining Genomics and Transcriptomics Approaches to Understand Stylosanthes scabra, an Orphan Legume from the Brazilian Caatinga.</title>
        <authorList>
            <person name="Ferreira-Neto J.R.C."/>
            <person name="da Silva M.D."/>
            <person name="Binneck E."/>
            <person name="de Melo N.F."/>
            <person name="da Silva R.H."/>
            <person name="de Melo A.L.T.M."/>
            <person name="Pandolfi V."/>
            <person name="Bustamante F.O."/>
            <person name="Brasileiro-Vidal A.C."/>
            <person name="Benko-Iseppon A.M."/>
        </authorList>
    </citation>
    <scope>NUCLEOTIDE SEQUENCE [LARGE SCALE GENOMIC DNA]</scope>
    <source>
        <tissue evidence="2">Leaves</tissue>
    </source>
</reference>
<name>A0ABU6VI56_9FABA</name>
<sequence>MVGGECYSFRWWLLLHAFLLLCVRHWFTATRDTHPPLLDTYYALSVLDYLLSKMQFAAGDPLLCKPLVPRWRCRQIRQPLKKVVEGDSSSSSVEGNNEGWESSMVVGRVILAGPRLIQKKKKLTIC</sequence>
<dbReference type="Proteomes" id="UP001341840">
    <property type="component" value="Unassembled WGS sequence"/>
</dbReference>
<keyword evidence="3" id="KW-1185">Reference proteome</keyword>
<feature type="signal peptide" evidence="1">
    <location>
        <begin position="1"/>
        <end position="29"/>
    </location>
</feature>
<keyword evidence="1" id="KW-0732">Signal</keyword>
<dbReference type="EMBL" id="JASCZI010151524">
    <property type="protein sequence ID" value="MED6173340.1"/>
    <property type="molecule type" value="Genomic_DNA"/>
</dbReference>
<protein>
    <recommendedName>
        <fullName evidence="4">Secreted protein</fullName>
    </recommendedName>
</protein>
<proteinExistence type="predicted"/>
<feature type="chain" id="PRO_5046394362" description="Secreted protein" evidence="1">
    <location>
        <begin position="30"/>
        <end position="126"/>
    </location>
</feature>
<evidence type="ECO:0000313" key="2">
    <source>
        <dbReference type="EMBL" id="MED6173340.1"/>
    </source>
</evidence>
<accession>A0ABU6VI56</accession>
<evidence type="ECO:0000256" key="1">
    <source>
        <dbReference type="SAM" id="SignalP"/>
    </source>
</evidence>